<evidence type="ECO:0000256" key="7">
    <source>
        <dbReference type="ARBA" id="ARBA00022982"/>
    </source>
</evidence>
<gene>
    <name evidence="14" type="ORF">HMPREF3182_01022</name>
</gene>
<dbReference type="InterPro" id="IPR012165">
    <property type="entry name" value="Cyt_c3_hydrogenase_gsu"/>
</dbReference>
<dbReference type="Pfam" id="PF10418">
    <property type="entry name" value="DHODB_Fe-S_bind"/>
    <property type="match status" value="1"/>
</dbReference>
<dbReference type="InterPro" id="IPR017927">
    <property type="entry name" value="FAD-bd_FR_type"/>
</dbReference>
<keyword evidence="5 12" id="KW-0479">Metal-binding</keyword>
<protein>
    <submittedName>
        <fullName evidence="14">Oxidoreductase NAD-binding domain protein</fullName>
    </submittedName>
</protein>
<dbReference type="EMBL" id="LSDT01000044">
    <property type="protein sequence ID" value="KXB90602.1"/>
    <property type="molecule type" value="Genomic_DNA"/>
</dbReference>
<feature type="domain" description="FAD-binding FR-type" evidence="13">
    <location>
        <begin position="3"/>
        <end position="102"/>
    </location>
</feature>
<dbReference type="STRING" id="1588748.HMPREF3182_01022"/>
<keyword evidence="8 12" id="KW-0408">Iron</keyword>
<dbReference type="PANTHER" id="PTHR43513:SF3">
    <property type="entry name" value="DIHYDROOROTATE DEHYDROGENASE B (NAD(+)), ELECTRON TRANSFER SUBUNIT-RELATED"/>
    <property type="match status" value="1"/>
</dbReference>
<reference evidence="15" key="1">
    <citation type="submission" date="2016-01" db="EMBL/GenBank/DDBJ databases">
        <authorList>
            <person name="Mitreva M."/>
            <person name="Pepin K.H."/>
            <person name="Mihindukulasuriya K.A."/>
            <person name="Fulton R."/>
            <person name="Fronick C."/>
            <person name="O'Laughlin M."/>
            <person name="Miner T."/>
            <person name="Herter B."/>
            <person name="Rosa B.A."/>
            <person name="Cordes M."/>
            <person name="Tomlinson C."/>
            <person name="Wollam A."/>
            <person name="Palsikar V.B."/>
            <person name="Mardis E.R."/>
            <person name="Wilson R.K."/>
        </authorList>
    </citation>
    <scope>NUCLEOTIDE SEQUENCE [LARGE SCALE GENOMIC DNA]</scope>
    <source>
        <strain evidence="15">KA00182</strain>
    </source>
</reference>
<dbReference type="GO" id="GO:0006221">
    <property type="term" value="P:pyrimidine nucleotide biosynthetic process"/>
    <property type="evidence" value="ECO:0007669"/>
    <property type="project" value="InterPro"/>
</dbReference>
<dbReference type="PIRSF" id="PIRSF006816">
    <property type="entry name" value="Cyc3_hyd_g"/>
    <property type="match status" value="1"/>
</dbReference>
<keyword evidence="9 12" id="KW-0411">Iron-sulfur</keyword>
<keyword evidence="2" id="KW-0813">Transport</keyword>
<evidence type="ECO:0000259" key="13">
    <source>
        <dbReference type="PROSITE" id="PS51384"/>
    </source>
</evidence>
<sequence>MITWVENAEIMMNKVLTPSIYQMVCKAPRIAAIAKPGQFVNVKYMAGSTFLRRPFGIANADPTTGTITIMYRVVGQGTNEMKTLLPTSVISVEGPLGKGVFSIGREHSLLIGGGMGAAPLLFLAKKIKHPIVLISAKNKEETFWTHLFSAYTDIIYTTTDDGSVGIHGFATAALPFIFKQHTVGHIAVCGPTPMMQAVAREAMLHNIDCEVSLEKRMACGFGVCLGCTFTGKVAGIRYKVCSDGPVFSSREVFL</sequence>
<keyword evidence="4 12" id="KW-0001">2Fe-2S</keyword>
<comment type="cofactor">
    <cofactor evidence="10">
        <name>[2Fe-2S] cluster</name>
        <dbReference type="ChEBI" id="CHEBI:190135"/>
    </cofactor>
</comment>
<dbReference type="PRINTS" id="PR00409">
    <property type="entry name" value="PHDIOXRDTASE"/>
</dbReference>
<dbReference type="Gene3D" id="3.40.50.80">
    <property type="entry name" value="Nucleotide-binding domain of ferredoxin-NADP reductase (FNR) module"/>
    <property type="match status" value="1"/>
</dbReference>
<comment type="cofactor">
    <cofactor evidence="11">
        <name>FAD</name>
        <dbReference type="ChEBI" id="CHEBI:57692"/>
    </cofactor>
    <text evidence="11">Binds 1 FAD per subunit.</text>
</comment>
<dbReference type="InterPro" id="IPR017938">
    <property type="entry name" value="Riboflavin_synthase-like_b-brl"/>
</dbReference>
<keyword evidence="15" id="KW-1185">Reference proteome</keyword>
<keyword evidence="6 11" id="KW-0274">FAD</keyword>
<accession>A0A134CEH8</accession>
<evidence type="ECO:0000256" key="6">
    <source>
        <dbReference type="ARBA" id="ARBA00022827"/>
    </source>
</evidence>
<dbReference type="InterPro" id="IPR037117">
    <property type="entry name" value="Dihydroorotate_DH_ele_sf"/>
</dbReference>
<feature type="binding site" evidence="12">
    <location>
        <position position="241"/>
    </location>
    <ligand>
        <name>[2Fe-2S] cluster</name>
        <dbReference type="ChEBI" id="CHEBI:190135"/>
    </ligand>
</feature>
<dbReference type="PATRIC" id="fig|1588748.3.peg.984"/>
<dbReference type="InterPro" id="IPR050353">
    <property type="entry name" value="PyrK_electron_transfer"/>
</dbReference>
<dbReference type="SUPFAM" id="SSF52343">
    <property type="entry name" value="Ferredoxin reductase-like, C-terminal NADP-linked domain"/>
    <property type="match status" value="1"/>
</dbReference>
<proteinExistence type="inferred from homology"/>
<evidence type="ECO:0000256" key="8">
    <source>
        <dbReference type="ARBA" id="ARBA00023004"/>
    </source>
</evidence>
<comment type="caution">
    <text evidence="14">The sequence shown here is derived from an EMBL/GenBank/DDBJ whole genome shotgun (WGS) entry which is preliminary data.</text>
</comment>
<evidence type="ECO:0000256" key="2">
    <source>
        <dbReference type="ARBA" id="ARBA00022448"/>
    </source>
</evidence>
<dbReference type="InterPro" id="IPR019480">
    <property type="entry name" value="Dihydroorotate_DH_Fe-S-bd"/>
</dbReference>
<feature type="binding site" evidence="12">
    <location>
        <position position="219"/>
    </location>
    <ligand>
        <name>[2Fe-2S] cluster</name>
        <dbReference type="ChEBI" id="CHEBI:190135"/>
    </ligand>
</feature>
<dbReference type="SUPFAM" id="SSF63380">
    <property type="entry name" value="Riboflavin synthase domain-like"/>
    <property type="match status" value="1"/>
</dbReference>
<dbReference type="CDD" id="cd06218">
    <property type="entry name" value="DHOD_e_trans"/>
    <property type="match status" value="1"/>
</dbReference>
<keyword evidence="7" id="KW-0249">Electron transport</keyword>
<dbReference type="GO" id="GO:0046872">
    <property type="term" value="F:metal ion binding"/>
    <property type="evidence" value="ECO:0007669"/>
    <property type="project" value="UniProtKB-KW"/>
</dbReference>
<organism evidence="14 15">
    <name type="scientific">Megasphaera hutchinsoni</name>
    <dbReference type="NCBI Taxonomy" id="1588748"/>
    <lineage>
        <taxon>Bacteria</taxon>
        <taxon>Bacillati</taxon>
        <taxon>Bacillota</taxon>
        <taxon>Negativicutes</taxon>
        <taxon>Veillonellales</taxon>
        <taxon>Veillonellaceae</taxon>
        <taxon>Megasphaera</taxon>
    </lineage>
</organism>
<dbReference type="RefSeq" id="WP_007393016.1">
    <property type="nucleotide sequence ID" value="NZ_KQ960952.1"/>
</dbReference>
<dbReference type="Gene3D" id="2.10.240.10">
    <property type="entry name" value="Dihydroorotate dehydrogenase, electron transfer subunit"/>
    <property type="match status" value="1"/>
</dbReference>
<dbReference type="PANTHER" id="PTHR43513">
    <property type="entry name" value="DIHYDROOROTATE DEHYDROGENASE B (NAD(+)), ELECTRON TRANSFER SUBUNIT"/>
    <property type="match status" value="1"/>
</dbReference>
<dbReference type="GO" id="GO:0051537">
    <property type="term" value="F:2 iron, 2 sulfur cluster binding"/>
    <property type="evidence" value="ECO:0007669"/>
    <property type="project" value="UniProtKB-KW"/>
</dbReference>
<dbReference type="Proteomes" id="UP000070160">
    <property type="component" value="Unassembled WGS sequence"/>
</dbReference>
<name>A0A134CEH8_9FIRM</name>
<evidence type="ECO:0000256" key="9">
    <source>
        <dbReference type="ARBA" id="ARBA00023014"/>
    </source>
</evidence>
<evidence type="ECO:0000256" key="12">
    <source>
        <dbReference type="PIRSR" id="PIRSR006816-2"/>
    </source>
</evidence>
<dbReference type="PROSITE" id="PS51384">
    <property type="entry name" value="FAD_FR"/>
    <property type="match status" value="1"/>
</dbReference>
<evidence type="ECO:0000313" key="14">
    <source>
        <dbReference type="EMBL" id="KXB90602.1"/>
    </source>
</evidence>
<dbReference type="GO" id="GO:0016491">
    <property type="term" value="F:oxidoreductase activity"/>
    <property type="evidence" value="ECO:0007669"/>
    <property type="project" value="InterPro"/>
</dbReference>
<evidence type="ECO:0000256" key="10">
    <source>
        <dbReference type="ARBA" id="ARBA00034078"/>
    </source>
</evidence>
<evidence type="ECO:0000256" key="4">
    <source>
        <dbReference type="ARBA" id="ARBA00022714"/>
    </source>
</evidence>
<evidence type="ECO:0000256" key="5">
    <source>
        <dbReference type="ARBA" id="ARBA00022723"/>
    </source>
</evidence>
<dbReference type="Gene3D" id="2.40.30.10">
    <property type="entry name" value="Translation factors"/>
    <property type="match status" value="1"/>
</dbReference>
<dbReference type="AlphaFoldDB" id="A0A134CEH8"/>
<dbReference type="GO" id="GO:0050660">
    <property type="term" value="F:flavin adenine dinucleotide binding"/>
    <property type="evidence" value="ECO:0007669"/>
    <property type="project" value="InterPro"/>
</dbReference>
<comment type="cofactor">
    <cofactor evidence="12">
        <name>[2Fe-2S] cluster</name>
        <dbReference type="ChEBI" id="CHEBI:190135"/>
    </cofactor>
    <text evidence="12">Binds 1 [2Fe-2S] cluster per subunit.</text>
</comment>
<dbReference type="InterPro" id="IPR039261">
    <property type="entry name" value="FNR_nucleotide-bd"/>
</dbReference>
<feature type="binding site" evidence="12">
    <location>
        <position position="227"/>
    </location>
    <ligand>
        <name>[2Fe-2S] cluster</name>
        <dbReference type="ChEBI" id="CHEBI:190135"/>
    </ligand>
</feature>
<keyword evidence="3 11" id="KW-0285">Flavoprotein</keyword>
<comment type="similarity">
    <text evidence="1">Belongs to the PyrK family.</text>
</comment>
<feature type="binding site" evidence="12">
    <location>
        <position position="224"/>
    </location>
    <ligand>
        <name>[2Fe-2S] cluster</name>
        <dbReference type="ChEBI" id="CHEBI:190135"/>
    </ligand>
</feature>
<evidence type="ECO:0000256" key="11">
    <source>
        <dbReference type="PIRSR" id="PIRSR006816-1"/>
    </source>
</evidence>
<feature type="binding site" evidence="11">
    <location>
        <begin position="77"/>
        <end position="78"/>
    </location>
    <ligand>
        <name>FAD</name>
        <dbReference type="ChEBI" id="CHEBI:57692"/>
    </ligand>
</feature>
<evidence type="ECO:0000256" key="1">
    <source>
        <dbReference type="ARBA" id="ARBA00006422"/>
    </source>
</evidence>
<evidence type="ECO:0000313" key="15">
    <source>
        <dbReference type="Proteomes" id="UP000070160"/>
    </source>
</evidence>
<evidence type="ECO:0000256" key="3">
    <source>
        <dbReference type="ARBA" id="ARBA00022630"/>
    </source>
</evidence>